<evidence type="ECO:0000256" key="2">
    <source>
        <dbReference type="ARBA" id="ARBA00022614"/>
    </source>
</evidence>
<reference evidence="4 5" key="1">
    <citation type="journal article" date="2014" name="Genome Biol. Evol.">
        <title>The secreted proteins of Achlya hypogyna and Thraustotheca clavata identify the ancestral oomycete secretome and reveal gene acquisitions by horizontal gene transfer.</title>
        <authorList>
            <person name="Misner I."/>
            <person name="Blouin N."/>
            <person name="Leonard G."/>
            <person name="Richards T.A."/>
            <person name="Lane C.E."/>
        </authorList>
    </citation>
    <scope>NUCLEOTIDE SEQUENCE [LARGE SCALE GENOMIC DNA]</scope>
    <source>
        <strain evidence="4 5">ATCC 48635</strain>
    </source>
</reference>
<dbReference type="Pfam" id="PF13516">
    <property type="entry name" value="LRR_6"/>
    <property type="match status" value="2"/>
</dbReference>
<dbReference type="Gene3D" id="3.80.10.10">
    <property type="entry name" value="Ribonuclease Inhibitor"/>
    <property type="match status" value="1"/>
</dbReference>
<keyword evidence="1" id="KW-0343">GTPase activation</keyword>
<evidence type="ECO:0000313" key="4">
    <source>
        <dbReference type="EMBL" id="OQS01347.1"/>
    </source>
</evidence>
<protein>
    <submittedName>
        <fullName evidence="4">Uncharacterized protein</fullName>
    </submittedName>
</protein>
<organism evidence="4 5">
    <name type="scientific">Achlya hypogyna</name>
    <name type="common">Oomycete</name>
    <name type="synonym">Protoachlya hypogyna</name>
    <dbReference type="NCBI Taxonomy" id="1202772"/>
    <lineage>
        <taxon>Eukaryota</taxon>
        <taxon>Sar</taxon>
        <taxon>Stramenopiles</taxon>
        <taxon>Oomycota</taxon>
        <taxon>Saprolegniomycetes</taxon>
        <taxon>Saprolegniales</taxon>
        <taxon>Achlyaceae</taxon>
        <taxon>Achlya</taxon>
    </lineage>
</organism>
<dbReference type="OrthoDB" id="120976at2759"/>
<dbReference type="PROSITE" id="PS50096">
    <property type="entry name" value="IQ"/>
    <property type="match status" value="2"/>
</dbReference>
<evidence type="ECO:0000313" key="5">
    <source>
        <dbReference type="Proteomes" id="UP000243579"/>
    </source>
</evidence>
<dbReference type="GO" id="GO:0005096">
    <property type="term" value="F:GTPase activator activity"/>
    <property type="evidence" value="ECO:0007669"/>
    <property type="project" value="UniProtKB-KW"/>
</dbReference>
<dbReference type="InterPro" id="IPR027038">
    <property type="entry name" value="RanGap"/>
</dbReference>
<dbReference type="SUPFAM" id="SSF52047">
    <property type="entry name" value="RNI-like"/>
    <property type="match status" value="1"/>
</dbReference>
<dbReference type="STRING" id="1202772.A0A1V9ZTM0"/>
<comment type="caution">
    <text evidence="4">The sequence shown here is derived from an EMBL/GenBank/DDBJ whole genome shotgun (WGS) entry which is preliminary data.</text>
</comment>
<dbReference type="PANTHER" id="PTHR24113">
    <property type="entry name" value="RAN GTPASE-ACTIVATING PROTEIN 1"/>
    <property type="match status" value="1"/>
</dbReference>
<dbReference type="SUPFAM" id="SSF48452">
    <property type="entry name" value="TPR-like"/>
    <property type="match status" value="1"/>
</dbReference>
<name>A0A1V9ZTM0_ACHHY</name>
<dbReference type="PANTHER" id="PTHR24113:SF12">
    <property type="entry name" value="RAN GTPASE-ACTIVATING PROTEIN 1"/>
    <property type="match status" value="1"/>
</dbReference>
<dbReference type="GO" id="GO:0048471">
    <property type="term" value="C:perinuclear region of cytoplasm"/>
    <property type="evidence" value="ECO:0007669"/>
    <property type="project" value="TreeGrafter"/>
</dbReference>
<dbReference type="InterPro" id="IPR011990">
    <property type="entry name" value="TPR-like_helical_dom_sf"/>
</dbReference>
<dbReference type="GO" id="GO:0006913">
    <property type="term" value="P:nucleocytoplasmic transport"/>
    <property type="evidence" value="ECO:0007669"/>
    <property type="project" value="TreeGrafter"/>
</dbReference>
<sequence length="1099" mass="125860">MPPRRKRDGVKPKPRKEYKKLNATSVEALLAHTKPKSKEEEAVLFATHKAQLSKARLHRAVYSVISEYHQTYIDWYPDHPKSYERQGYSQYHLGNYMKAIERLGQAIYLGANTGKVWRTLGKACFLLWKQTHSWGLLWDAKKCYEYGLRFLEIATSPFAMFELIQVLEGLGDFSTALGATRTLLFSFPQFKNVDHVIFHAVVLMFQRVVFQQAELPAAERTELLEQCCEYCKYIIDKDISKTELYIDVLYVTARVHEVLGIPRTLKYATKTYEELYRVALRQHVVTPIAGKSWSDWFRDESTWKTWVDYFDKRDCYILSVDATQEALKRITTRHWDARAFAWEPDASLWQQLGQCFYKCNAMVPAVAAVTTAYYFAHYRDDIRSTLVEWYPQQWSALFECEHKGQIIISSLLRGVWGRDKAQRQKAYVIAQAVANYNESPYTNLRARKTLLRYRKEKYAPKFAAQDLSARTLQRASHLWLAKLRSYYSHKANCDRRIQALEHKLSVTPYERLVRNELGALSPKFFALFRAQASAAVTIQKVHRGSKVRGHFRIWLCEKRAADAKDLRRTLAARTIQRRFRFIRSNAILRMRQVLRLKKERLAINLQRLYRRKHSLMVEFLRRRAENRANEARYQLHRRNCVRIQTWWRRQVAMWKDDGPMDEAQFLLDRLLRGHDTLMQEEKDLDFYARKIQALYRGRKDRVNLKGLKRKRVPPPPAITTEILDAMLEQGAGVVRDGMVVGQIRNLLQEYSGIVLEPHNPLQHKIFCANLVAALASGAAASVVKSIVVPHGCLLRGEGLSCLVEAMRSSQLNSVRILAIGANDISSVGDSPLREFAACLQTAHFHLTDLILEDNAIENSAARHLAMALGDYFFGRYGHLKRFVLARVGLTDGMCDALGEALSINTVLQRLELPGNKIHDPGAALLAAGLQGSRTLRLLDLSDNAIGSAGGIALFKSLPTNALKVLLLRNNNLKNDVMPRLRVVLSNVPDIECIDLRGNLIHTDHLHELLAIFPPQASDYIVPEEPLVKPEPSAFERAKARLVAPSLPRLPTKMNALQALRHEQRTRPLGGYRNAESRILKLPRLPSPSRASCGAKIELP</sequence>
<dbReference type="InterPro" id="IPR001611">
    <property type="entry name" value="Leu-rich_rpt"/>
</dbReference>
<proteinExistence type="predicted"/>
<keyword evidence="2" id="KW-0433">Leucine-rich repeat</keyword>
<evidence type="ECO:0000256" key="1">
    <source>
        <dbReference type="ARBA" id="ARBA00022468"/>
    </source>
</evidence>
<keyword evidence="5" id="KW-1185">Reference proteome</keyword>
<dbReference type="GO" id="GO:0031267">
    <property type="term" value="F:small GTPase binding"/>
    <property type="evidence" value="ECO:0007669"/>
    <property type="project" value="TreeGrafter"/>
</dbReference>
<accession>A0A1V9ZTM0</accession>
<dbReference type="AlphaFoldDB" id="A0A1V9ZTM0"/>
<dbReference type="SMART" id="SM00368">
    <property type="entry name" value="LRR_RI"/>
    <property type="match status" value="3"/>
</dbReference>
<dbReference type="Proteomes" id="UP000243579">
    <property type="component" value="Unassembled WGS sequence"/>
</dbReference>
<dbReference type="GO" id="GO:0005829">
    <property type="term" value="C:cytosol"/>
    <property type="evidence" value="ECO:0007669"/>
    <property type="project" value="TreeGrafter"/>
</dbReference>
<evidence type="ECO:0000256" key="3">
    <source>
        <dbReference type="ARBA" id="ARBA00022737"/>
    </source>
</evidence>
<dbReference type="EMBL" id="JNBR01000009">
    <property type="protein sequence ID" value="OQS01347.1"/>
    <property type="molecule type" value="Genomic_DNA"/>
</dbReference>
<dbReference type="Gene3D" id="1.25.40.10">
    <property type="entry name" value="Tetratricopeptide repeat domain"/>
    <property type="match status" value="1"/>
</dbReference>
<dbReference type="GO" id="GO:0005634">
    <property type="term" value="C:nucleus"/>
    <property type="evidence" value="ECO:0007669"/>
    <property type="project" value="TreeGrafter"/>
</dbReference>
<dbReference type="InterPro" id="IPR032675">
    <property type="entry name" value="LRR_dom_sf"/>
</dbReference>
<gene>
    <name evidence="4" type="ORF">ACHHYP_01169</name>
</gene>
<keyword evidence="3" id="KW-0677">Repeat</keyword>